<gene>
    <name evidence="1" type="ORF">TES1_0409</name>
</gene>
<protein>
    <recommendedName>
        <fullName evidence="3">Aminopeptidase</fullName>
    </recommendedName>
</protein>
<dbReference type="KEGG" id="ths:TES1_0409"/>
<dbReference type="STRING" id="582419.TES1_0409"/>
<organism evidence="1 2">
    <name type="scientific">Thermococcus paralvinellae</name>
    <dbReference type="NCBI Taxonomy" id="582419"/>
    <lineage>
        <taxon>Archaea</taxon>
        <taxon>Methanobacteriati</taxon>
        <taxon>Methanobacteriota</taxon>
        <taxon>Thermococci</taxon>
        <taxon>Thermococcales</taxon>
        <taxon>Thermococcaceae</taxon>
        <taxon>Thermococcus</taxon>
    </lineage>
</organism>
<evidence type="ECO:0000313" key="1">
    <source>
        <dbReference type="EMBL" id="AHF79803.1"/>
    </source>
</evidence>
<dbReference type="HOGENOM" id="CLU_414839_0_0_2"/>
<evidence type="ECO:0000313" key="2">
    <source>
        <dbReference type="Proteomes" id="UP000019027"/>
    </source>
</evidence>
<reference evidence="1 2" key="1">
    <citation type="journal article" date="2014" name="Int. J. Syst. Evol. Microbiol.">
        <title>Thermococcus paralvinellae sp. nov. and Thermococcus cleftensis sp. nov. of hyperthermophilic heterotrophs from deep-sea hydrothermal vents.</title>
        <authorList>
            <person name="Hensley S.A."/>
            <person name="Jung J.H."/>
            <person name="Park C.S."/>
            <person name="Holden J.F."/>
        </authorList>
    </citation>
    <scope>NUCLEOTIDE SEQUENCE [LARGE SCALE GENOMIC DNA]</scope>
    <source>
        <strain evidence="1 2">ES1</strain>
    </source>
</reference>
<dbReference type="AlphaFoldDB" id="W0I5X3"/>
<proteinExistence type="predicted"/>
<evidence type="ECO:0008006" key="3">
    <source>
        <dbReference type="Google" id="ProtNLM"/>
    </source>
</evidence>
<keyword evidence="2" id="KW-1185">Reference proteome</keyword>
<name>W0I5X3_9EURY</name>
<accession>W0I5X3</accession>
<sequence length="729" mass="84421">MEKYMKVIFIVILIVFSTFCIGKNQTQTPTNSKKTQSSIPTQTVPEVKSPYSNWVKNETRYFTIYYPPSVANYEKFMAKIRFLLTGIDYTYESYAKVFGKEPQKLELYIYPSEDDLKLDYSTDLPWYIEGNKIFTFLDKDLNNLYPFTVESALIAYLTGKVNGLTLAFPSIADAYFRSIPRESVSFSDLLKLADSKDSMEIYRYWDNMGDLIIFLISKYGTQEVLKLLQIDEPSQEILKLPNVESEYQKFIDWFWNGGIFTGIGKIEEINLSLKLNEYERFYLANSSIRLHYLLDYYPVFFKSSLINVQKMNTNYLQNFFVVIPFEKRELYFFNYIGNFTIQPITTDEDFGLSVRARPITRNFTVLYSSYLMPIFPTNKLIMKGTIKVESKNQAVISDFPSADILIATGNFKKFTGYVNGTKVNFYYTPAIESPSKAFRDALEAVKFSKGYFIYPKEINIIYGKEIGTAWIFAGSTIVLSSESTLNANNFLWFLRYIFFEKIELKPKDSWALYSIWVPVCGAHSGKFSLEYAKEMYKTILKELPNTDHPLVDFYKYGPSPPDQRTLLYKAHLTTLFISSQAGEKAYREAFMEFSKKYLYKEADFDEFARILAEKSNNPNIPLMWHTWTIKKALPNITVENAQLIKNGNNYTLKLTIVDKNGFAFPFKVEGITWQGRRTETVKAFYTGKPIEIELVFPGQPKELVIYGAPMLDKNFNIEVDGVKISITVP</sequence>
<dbReference type="Proteomes" id="UP000019027">
    <property type="component" value="Chromosome"/>
</dbReference>
<dbReference type="EMBL" id="CP006965">
    <property type="protein sequence ID" value="AHF79803.1"/>
    <property type="molecule type" value="Genomic_DNA"/>
</dbReference>